<dbReference type="InterPro" id="IPR001633">
    <property type="entry name" value="EAL_dom"/>
</dbReference>
<evidence type="ECO:0000259" key="3">
    <source>
        <dbReference type="PROSITE" id="PS50883"/>
    </source>
</evidence>
<dbReference type="CDD" id="cd01948">
    <property type="entry name" value="EAL"/>
    <property type="match status" value="1"/>
</dbReference>
<dbReference type="Pfam" id="PF00563">
    <property type="entry name" value="EAL"/>
    <property type="match status" value="1"/>
</dbReference>
<evidence type="ECO:0008006" key="6">
    <source>
        <dbReference type="Google" id="ProtNLM"/>
    </source>
</evidence>
<dbReference type="PANTHER" id="PTHR33121:SF79">
    <property type="entry name" value="CYCLIC DI-GMP PHOSPHODIESTERASE PDED-RELATED"/>
    <property type="match status" value="1"/>
</dbReference>
<dbReference type="SUPFAM" id="SSF141868">
    <property type="entry name" value="EAL domain-like"/>
    <property type="match status" value="1"/>
</dbReference>
<evidence type="ECO:0000313" key="5">
    <source>
        <dbReference type="Proteomes" id="UP001055117"/>
    </source>
</evidence>
<dbReference type="PROSITE" id="PS50883">
    <property type="entry name" value="EAL"/>
    <property type="match status" value="1"/>
</dbReference>
<dbReference type="Gene3D" id="3.20.20.450">
    <property type="entry name" value="EAL domain"/>
    <property type="match status" value="1"/>
</dbReference>
<dbReference type="InterPro" id="IPR050706">
    <property type="entry name" value="Cyclic-di-GMP_PDE-like"/>
</dbReference>
<dbReference type="PANTHER" id="PTHR33121">
    <property type="entry name" value="CYCLIC DI-GMP PHOSPHODIESTERASE PDEF"/>
    <property type="match status" value="1"/>
</dbReference>
<dbReference type="SMART" id="SM00052">
    <property type="entry name" value="EAL"/>
    <property type="match status" value="1"/>
</dbReference>
<protein>
    <recommendedName>
        <fullName evidence="6">Cyclic nucleotide-binding protein</fullName>
    </recommendedName>
</protein>
<sequence length="425" mass="46334">MVNALYTTLDRRLVPAGSLLFTAGQPGDAAYLIVSGRLEVFLERPDGDLVLAQRGPGEIVGEMAILDKRPRSASVRALEDSALVAITEQQLAHRIAETDPILCMCLGVVLDRYRETVALLEHMKGSAPPPAEAKSHSPSGPTANDAFTSALNTLVLEREIRDGVRAGQFEMHYQPIVRLSSRRLAGFEALMRWRHPHRGMVPPVEFIPVAEASGLISELTAFALAEAGRVLPEFMLAAMRNLSWIENQLFMSVNVSGHDLAAASFPQLIADLIARTGIEPDRLKIEVTESMLMRDPERAAAALAECRLTGLGVAIDDFGTGYSSLSYLSTLPITTLKIDRAFVRTLLTDRTSRRIVQTILRLADDLEIPVVAEGIEQVEEADLLTEMGCALGQGYLFGKPMPLDSSIATTRSWAALAPTKQRARI</sequence>
<dbReference type="PROSITE" id="PS00889">
    <property type="entry name" value="CNMP_BINDING_2"/>
    <property type="match status" value="1"/>
</dbReference>
<accession>A0ABQ4QQL3</accession>
<dbReference type="InterPro" id="IPR014710">
    <property type="entry name" value="RmlC-like_jellyroll"/>
</dbReference>
<dbReference type="PROSITE" id="PS50042">
    <property type="entry name" value="CNMP_BINDING_3"/>
    <property type="match status" value="1"/>
</dbReference>
<dbReference type="InterPro" id="IPR018490">
    <property type="entry name" value="cNMP-bd_dom_sf"/>
</dbReference>
<evidence type="ECO:0000256" key="1">
    <source>
        <dbReference type="SAM" id="MobiDB-lite"/>
    </source>
</evidence>
<dbReference type="Pfam" id="PF00027">
    <property type="entry name" value="cNMP_binding"/>
    <property type="match status" value="1"/>
</dbReference>
<evidence type="ECO:0000259" key="2">
    <source>
        <dbReference type="PROSITE" id="PS50042"/>
    </source>
</evidence>
<dbReference type="CDD" id="cd00038">
    <property type="entry name" value="CAP_ED"/>
    <property type="match status" value="1"/>
</dbReference>
<feature type="region of interest" description="Disordered" evidence="1">
    <location>
        <begin position="124"/>
        <end position="144"/>
    </location>
</feature>
<organism evidence="4 5">
    <name type="scientific">Methylobacterium cerastii</name>
    <dbReference type="NCBI Taxonomy" id="932741"/>
    <lineage>
        <taxon>Bacteria</taxon>
        <taxon>Pseudomonadati</taxon>
        <taxon>Pseudomonadota</taxon>
        <taxon>Alphaproteobacteria</taxon>
        <taxon>Hyphomicrobiales</taxon>
        <taxon>Methylobacteriaceae</taxon>
        <taxon>Methylobacterium</taxon>
    </lineage>
</organism>
<dbReference type="SMART" id="SM00100">
    <property type="entry name" value="cNMP"/>
    <property type="match status" value="1"/>
</dbReference>
<comment type="caution">
    <text evidence="4">The sequence shown here is derived from an EMBL/GenBank/DDBJ whole genome shotgun (WGS) entry which is preliminary data.</text>
</comment>
<feature type="domain" description="EAL" evidence="3">
    <location>
        <begin position="153"/>
        <end position="414"/>
    </location>
</feature>
<dbReference type="SUPFAM" id="SSF51206">
    <property type="entry name" value="cAMP-binding domain-like"/>
    <property type="match status" value="1"/>
</dbReference>
<dbReference type="EMBL" id="BPQG01000098">
    <property type="protein sequence ID" value="GJD46912.1"/>
    <property type="molecule type" value="Genomic_DNA"/>
</dbReference>
<name>A0ABQ4QQL3_9HYPH</name>
<dbReference type="InterPro" id="IPR000595">
    <property type="entry name" value="cNMP-bd_dom"/>
</dbReference>
<keyword evidence="5" id="KW-1185">Reference proteome</keyword>
<evidence type="ECO:0000313" key="4">
    <source>
        <dbReference type="EMBL" id="GJD46912.1"/>
    </source>
</evidence>
<feature type="domain" description="Cyclic nucleotide-binding" evidence="2">
    <location>
        <begin position="1"/>
        <end position="91"/>
    </location>
</feature>
<dbReference type="InterPro" id="IPR035919">
    <property type="entry name" value="EAL_sf"/>
</dbReference>
<dbReference type="Proteomes" id="UP001055117">
    <property type="component" value="Unassembled WGS sequence"/>
</dbReference>
<reference evidence="4 5" key="1">
    <citation type="journal article" date="2021" name="Front. Microbiol.">
        <title>Comprehensive Comparative Genomics and Phenotyping of Methylobacterium Species.</title>
        <authorList>
            <person name="Alessa O."/>
            <person name="Ogura Y."/>
            <person name="Fujitani Y."/>
            <person name="Takami H."/>
            <person name="Hayashi T."/>
            <person name="Sahin N."/>
            <person name="Tani A."/>
        </authorList>
    </citation>
    <scope>NUCLEOTIDE SEQUENCE [LARGE SCALE GENOMIC DNA]</scope>
    <source>
        <strain evidence="4 5">DSM 23679</strain>
    </source>
</reference>
<proteinExistence type="predicted"/>
<dbReference type="Gene3D" id="2.60.120.10">
    <property type="entry name" value="Jelly Rolls"/>
    <property type="match status" value="1"/>
</dbReference>
<dbReference type="InterPro" id="IPR018488">
    <property type="entry name" value="cNMP-bd_CS"/>
</dbReference>
<gene>
    <name evidence="4" type="ORF">AFCDBAGC_4797</name>
</gene>